<sequence length="686" mass="75801">MKDQRSKRRMTPLDESWRVTPAKIHSRKRQKSSRPSANPNPLATVFTRSRSRIFSRPDPVTRKPVPAMESFLDVNCLSAPRALLTKDLRHKRVFSPAVNSIEDKNDEQSNLLKSFTPSTVPDVDDAKDFELVKSEIDGVNDLKLKDQTIPGNASPPKLKKGINGCQTRKVFKTPNSFSYKRLLPHLMDIVNDSSSVSKFELVDAGSKSRSPKLDGVGFEPRSIADDSFAVKTECVAPRFNDSRKVSTIKWDLIGVDNELDRTAEAIGLLEVEEEGRHSDVNGVDASVEERIQTTPPDPCILAKTEVGCGRESSDAKKDQTFIVGSEKSINGSLKWCPNTKGGDNLMDKAALNPCSRLRFFRNSRSVSYRRLLPFLMDISKADSCTAAKPPKKLHRVVSEEDRQPAPSATTQRCFVNNNLKEKTCERIHDEARIQTAADGSSPDSNSNLRSVNSATLPDLGTVTEETGQSQSGLAKLPLDLGSKESSFVSEPSSVVSCIQTKQYTPEEPRSAEKHNTCLSVGLELHSGNTDSSEIVNLKQPSSPINTLDHLGALVSPNNKPFKGILKRNRQGCRGLCDCLNCASFRLHAERAFEFSRNQLHDAEEVAAQLMKELANVRLLLEKSIAGKDDSASIRPNTATIKEACDRTIEAETLAKERLGELNNELSIHCRFPVLLQPKVTFALNNQ</sequence>
<gene>
    <name evidence="3" type="ORF">SASPL_113178</name>
</gene>
<organism evidence="3">
    <name type="scientific">Salvia splendens</name>
    <name type="common">Scarlet sage</name>
    <dbReference type="NCBI Taxonomy" id="180675"/>
    <lineage>
        <taxon>Eukaryota</taxon>
        <taxon>Viridiplantae</taxon>
        <taxon>Streptophyta</taxon>
        <taxon>Embryophyta</taxon>
        <taxon>Tracheophyta</taxon>
        <taxon>Spermatophyta</taxon>
        <taxon>Magnoliopsida</taxon>
        <taxon>eudicotyledons</taxon>
        <taxon>Gunneridae</taxon>
        <taxon>Pentapetalae</taxon>
        <taxon>asterids</taxon>
        <taxon>lamiids</taxon>
        <taxon>Lamiales</taxon>
        <taxon>Lamiaceae</taxon>
        <taxon>Nepetoideae</taxon>
        <taxon>Mentheae</taxon>
        <taxon>Salviinae</taxon>
        <taxon>Salvia</taxon>
        <taxon>Salvia subgen. Calosphace</taxon>
        <taxon>core Calosphace</taxon>
    </lineage>
</organism>
<dbReference type="PANTHER" id="PTHR34461">
    <property type="entry name" value="EXPRESSED PROTEIN"/>
    <property type="match status" value="1"/>
</dbReference>
<keyword evidence="1" id="KW-0175">Coiled coil</keyword>
<dbReference type="Proteomes" id="UP000298416">
    <property type="component" value="Unassembled WGS sequence"/>
</dbReference>
<keyword evidence="4" id="KW-1185">Reference proteome</keyword>
<feature type="coiled-coil region" evidence="1">
    <location>
        <begin position="592"/>
        <end position="619"/>
    </location>
</feature>
<evidence type="ECO:0000256" key="2">
    <source>
        <dbReference type="SAM" id="MobiDB-lite"/>
    </source>
</evidence>
<reference evidence="3" key="1">
    <citation type="submission" date="2018-01" db="EMBL/GenBank/DDBJ databases">
        <authorList>
            <person name="Mao J.F."/>
        </authorList>
    </citation>
    <scope>NUCLEOTIDE SEQUENCE</scope>
    <source>
        <strain evidence="3">Huo1</strain>
        <tissue evidence="3">Leaf</tissue>
    </source>
</reference>
<dbReference type="EMBL" id="PNBA02000005">
    <property type="protein sequence ID" value="KAG6422797.1"/>
    <property type="molecule type" value="Genomic_DNA"/>
</dbReference>
<feature type="region of interest" description="Disordered" evidence="2">
    <location>
        <begin position="1"/>
        <end position="43"/>
    </location>
</feature>
<evidence type="ECO:0000313" key="4">
    <source>
        <dbReference type="Proteomes" id="UP000298416"/>
    </source>
</evidence>
<accession>A0A8X8Y2B3</accession>
<dbReference type="OrthoDB" id="766405at2759"/>
<reference evidence="3" key="2">
    <citation type="submission" date="2020-08" db="EMBL/GenBank/DDBJ databases">
        <title>Plant Genome Project.</title>
        <authorList>
            <person name="Zhang R.-G."/>
        </authorList>
    </citation>
    <scope>NUCLEOTIDE SEQUENCE</scope>
    <source>
        <strain evidence="3">Huo1</strain>
        <tissue evidence="3">Leaf</tissue>
    </source>
</reference>
<feature type="compositionally biased region" description="Polar residues" evidence="2">
    <location>
        <begin position="437"/>
        <end position="455"/>
    </location>
</feature>
<feature type="compositionally biased region" description="Basic residues" evidence="2">
    <location>
        <begin position="1"/>
        <end position="10"/>
    </location>
</feature>
<dbReference type="AlphaFoldDB" id="A0A8X8Y2B3"/>
<dbReference type="PANTHER" id="PTHR34461:SF4">
    <property type="entry name" value="OS01G0101800 PROTEIN"/>
    <property type="match status" value="1"/>
</dbReference>
<protein>
    <submittedName>
        <fullName evidence="3">Uncharacterized protein</fullName>
    </submittedName>
</protein>
<proteinExistence type="predicted"/>
<comment type="caution">
    <text evidence="3">The sequence shown here is derived from an EMBL/GenBank/DDBJ whole genome shotgun (WGS) entry which is preliminary data.</text>
</comment>
<feature type="region of interest" description="Disordered" evidence="2">
    <location>
        <begin position="435"/>
        <end position="456"/>
    </location>
</feature>
<evidence type="ECO:0000313" key="3">
    <source>
        <dbReference type="EMBL" id="KAG6422797.1"/>
    </source>
</evidence>
<name>A0A8X8Y2B3_SALSN</name>
<evidence type="ECO:0000256" key="1">
    <source>
        <dbReference type="SAM" id="Coils"/>
    </source>
</evidence>